<evidence type="ECO:0000256" key="3">
    <source>
        <dbReference type="RuleBase" id="RU367040"/>
    </source>
</evidence>
<dbReference type="EMBL" id="GBBI01001030">
    <property type="protein sequence ID" value="JAC17682.1"/>
    <property type="molecule type" value="mRNA"/>
</dbReference>
<evidence type="ECO:0000256" key="4">
    <source>
        <dbReference type="SAM" id="Coils"/>
    </source>
</evidence>
<dbReference type="Pfam" id="PF03148">
    <property type="entry name" value="Tektin"/>
    <property type="match status" value="1"/>
</dbReference>
<keyword evidence="3" id="KW-0969">Cilium</keyword>
<keyword evidence="3" id="KW-0966">Cell projection</keyword>
<evidence type="ECO:0000256" key="1">
    <source>
        <dbReference type="ARBA" id="ARBA00007209"/>
    </source>
</evidence>
<keyword evidence="3" id="KW-0282">Flagellum</keyword>
<dbReference type="GO" id="GO:0005930">
    <property type="term" value="C:axoneme"/>
    <property type="evidence" value="ECO:0007669"/>
    <property type="project" value="UniProtKB-SubCell"/>
</dbReference>
<dbReference type="GO" id="GO:0015630">
    <property type="term" value="C:microtubule cytoskeleton"/>
    <property type="evidence" value="ECO:0007669"/>
    <property type="project" value="UniProtKB-UniRule"/>
</dbReference>
<dbReference type="PANTHER" id="PTHR19960">
    <property type="entry name" value="TEKTIN"/>
    <property type="match status" value="1"/>
</dbReference>
<sequence>MEQVAGPLVPKKIQQFYETPRPHPWRPTLGYENIEVNPLPALQTTNTMMNPVYAPNGMVTEALRFPNLVTGFDRNPTHAARAALYTRYTPYEWAQNSIGHYNDSDTNRNFSERLRTDAVRVMRMTDEKTASSQRDSGRRLGERITDITFWRNELSTELEKLIAETNLLSDAKRAVEKACNDCEAPLNIAQECLYQREHRQGIDLVHDQPEQYLLKEVENLKTCQSKLEQMKQNLIEQLRQSRASQHELETDIRSKDSAVAIDSVCHQINNFTRGINYYGGVEKYDNTLSTPTTWAENSNRVTMRAQGERARSAQLRADADNLINNCASNIWNCWNDTNSALSRRSSETLEAKNKVQMHLHRVQQEVFDIEKSIELLRKAILDKSNPMKVAQTRLEARAHRKEIELCKDEAQARLVQEVNEIGETIETLHRKLQEAEAQHQQLLMTRTNLEKDLHIKTNSLFIDREKCLGMRRSFPITANVKY</sequence>
<evidence type="ECO:0000256" key="2">
    <source>
        <dbReference type="ARBA" id="ARBA00022490"/>
    </source>
</evidence>
<keyword evidence="2" id="KW-0963">Cytoplasm</keyword>
<proteinExistence type="evidence at transcript level"/>
<dbReference type="InterPro" id="IPR048256">
    <property type="entry name" value="Tektin-like"/>
</dbReference>
<dbReference type="GO" id="GO:0005634">
    <property type="term" value="C:nucleus"/>
    <property type="evidence" value="ECO:0007669"/>
    <property type="project" value="TreeGrafter"/>
</dbReference>
<keyword evidence="4" id="KW-0175">Coiled coil</keyword>
<dbReference type="AlphaFoldDB" id="A0A023F8L1"/>
<dbReference type="PRINTS" id="PR00511">
    <property type="entry name" value="TEKTIN"/>
</dbReference>
<organism evidence="5">
    <name type="scientific">Triatoma infestans</name>
    <name type="common">Assassin bug</name>
    <dbReference type="NCBI Taxonomy" id="30076"/>
    <lineage>
        <taxon>Eukaryota</taxon>
        <taxon>Metazoa</taxon>
        <taxon>Ecdysozoa</taxon>
        <taxon>Arthropoda</taxon>
        <taxon>Hexapoda</taxon>
        <taxon>Insecta</taxon>
        <taxon>Pterygota</taxon>
        <taxon>Neoptera</taxon>
        <taxon>Paraneoptera</taxon>
        <taxon>Hemiptera</taxon>
        <taxon>Heteroptera</taxon>
        <taxon>Panheteroptera</taxon>
        <taxon>Cimicomorpha</taxon>
        <taxon>Reduviidae</taxon>
        <taxon>Triatominae</taxon>
        <taxon>Triatoma</taxon>
    </lineage>
</organism>
<protein>
    <recommendedName>
        <fullName evidence="3">Tektin</fullName>
    </recommendedName>
</protein>
<evidence type="ECO:0000313" key="5">
    <source>
        <dbReference type="EMBL" id="JAC17682.1"/>
    </source>
</evidence>
<feature type="coiled-coil region" evidence="4">
    <location>
        <begin position="389"/>
        <end position="452"/>
    </location>
</feature>
<dbReference type="InterPro" id="IPR000435">
    <property type="entry name" value="Tektins"/>
</dbReference>
<accession>A0A023F8L1</accession>
<dbReference type="GO" id="GO:0060294">
    <property type="term" value="P:cilium movement involved in cell motility"/>
    <property type="evidence" value="ECO:0007669"/>
    <property type="project" value="UniProtKB-UniRule"/>
</dbReference>
<feature type="coiled-coil region" evidence="4">
    <location>
        <begin position="213"/>
        <end position="251"/>
    </location>
</feature>
<reference evidence="5" key="1">
    <citation type="journal article" date="2014" name="PLoS Negl. Trop. Dis.">
        <title>An updated insight into the Sialotranscriptome of Triatoma infestans: developmental stage and geographic variations.</title>
        <authorList>
            <person name="Schwarz A."/>
            <person name="Medrano-Mercado N."/>
            <person name="Schaub G.A."/>
            <person name="Struchiner C.J."/>
            <person name="Bargues M.D."/>
            <person name="Levy M.Z."/>
            <person name="Ribeiro J.M."/>
        </authorList>
    </citation>
    <scope>NUCLEOTIDE SEQUENCE</scope>
    <source>
        <strain evidence="5">Chile</strain>
        <tissue evidence="5">Salivary glands</tissue>
    </source>
</reference>
<comment type="similarity">
    <text evidence="1 3">Belongs to the tektin family.</text>
</comment>
<dbReference type="GO" id="GO:0060271">
    <property type="term" value="P:cilium assembly"/>
    <property type="evidence" value="ECO:0007669"/>
    <property type="project" value="UniProtKB-UniRule"/>
</dbReference>
<dbReference type="PANTHER" id="PTHR19960:SF11">
    <property type="entry name" value="TEKTIN"/>
    <property type="match status" value="1"/>
</dbReference>
<comment type="subcellular location">
    <subcellularLocation>
        <location evidence="3">Cytoplasm</location>
        <location evidence="3">Cytoskeleton</location>
        <location evidence="3">Cilium axoneme</location>
    </subcellularLocation>
</comment>
<name>A0A023F8L1_TRIIF</name>